<feature type="non-terminal residue" evidence="1">
    <location>
        <position position="101"/>
    </location>
</feature>
<accession>A0AA38CJ75</accession>
<dbReference type="EMBL" id="JAHRHJ020000010">
    <property type="protein sequence ID" value="KAH9297934.1"/>
    <property type="molecule type" value="Genomic_DNA"/>
</dbReference>
<evidence type="ECO:0000313" key="2">
    <source>
        <dbReference type="Proteomes" id="UP000824469"/>
    </source>
</evidence>
<keyword evidence="2" id="KW-1185">Reference proteome</keyword>
<dbReference type="AlphaFoldDB" id="A0AA38CJ75"/>
<dbReference type="Proteomes" id="UP000824469">
    <property type="component" value="Unassembled WGS sequence"/>
</dbReference>
<proteinExistence type="predicted"/>
<name>A0AA38CJ75_TAXCH</name>
<feature type="non-terminal residue" evidence="1">
    <location>
        <position position="1"/>
    </location>
</feature>
<sequence>ALIAKMGWRLLSEKQPWIDVIKTKYLNQQAVYSYLHDEQLPNGSIFWNNLVKSRNFIKKGSKWKIGDGSDINFWEDNWSNDNLLERFGTAKDSLIRKYGTK</sequence>
<protein>
    <submittedName>
        <fullName evidence="1">Uncharacterized protein</fullName>
    </submittedName>
</protein>
<dbReference type="OMA" id="WCNIYAS"/>
<organism evidence="1 2">
    <name type="scientific">Taxus chinensis</name>
    <name type="common">Chinese yew</name>
    <name type="synonym">Taxus wallichiana var. chinensis</name>
    <dbReference type="NCBI Taxonomy" id="29808"/>
    <lineage>
        <taxon>Eukaryota</taxon>
        <taxon>Viridiplantae</taxon>
        <taxon>Streptophyta</taxon>
        <taxon>Embryophyta</taxon>
        <taxon>Tracheophyta</taxon>
        <taxon>Spermatophyta</taxon>
        <taxon>Pinopsida</taxon>
        <taxon>Pinidae</taxon>
        <taxon>Conifers II</taxon>
        <taxon>Cupressales</taxon>
        <taxon>Taxaceae</taxon>
        <taxon>Taxus</taxon>
    </lineage>
</organism>
<reference evidence="1 2" key="1">
    <citation type="journal article" date="2021" name="Nat. Plants">
        <title>The Taxus genome provides insights into paclitaxel biosynthesis.</title>
        <authorList>
            <person name="Xiong X."/>
            <person name="Gou J."/>
            <person name="Liao Q."/>
            <person name="Li Y."/>
            <person name="Zhou Q."/>
            <person name="Bi G."/>
            <person name="Li C."/>
            <person name="Du R."/>
            <person name="Wang X."/>
            <person name="Sun T."/>
            <person name="Guo L."/>
            <person name="Liang H."/>
            <person name="Lu P."/>
            <person name="Wu Y."/>
            <person name="Zhang Z."/>
            <person name="Ro D.K."/>
            <person name="Shang Y."/>
            <person name="Huang S."/>
            <person name="Yan J."/>
        </authorList>
    </citation>
    <scope>NUCLEOTIDE SEQUENCE [LARGE SCALE GENOMIC DNA]</scope>
    <source>
        <strain evidence="1">Ta-2019</strain>
    </source>
</reference>
<gene>
    <name evidence="1" type="ORF">KI387_029616</name>
</gene>
<evidence type="ECO:0000313" key="1">
    <source>
        <dbReference type="EMBL" id="KAH9297934.1"/>
    </source>
</evidence>
<comment type="caution">
    <text evidence="1">The sequence shown here is derived from an EMBL/GenBank/DDBJ whole genome shotgun (WGS) entry which is preliminary data.</text>
</comment>